<keyword evidence="3" id="KW-1185">Reference proteome</keyword>
<dbReference type="InterPro" id="IPR003768">
    <property type="entry name" value="ScpA"/>
</dbReference>
<evidence type="ECO:0000313" key="2">
    <source>
        <dbReference type="EMBL" id="URA09166.1"/>
    </source>
</evidence>
<dbReference type="AlphaFoldDB" id="A0AAX3BAE0"/>
<proteinExistence type="predicted"/>
<gene>
    <name evidence="2" type="ORF">KDW03_06550</name>
</gene>
<dbReference type="Gene3D" id="1.10.10.580">
    <property type="entry name" value="Structural maintenance of chromosome 1. Chain E"/>
    <property type="match status" value="1"/>
</dbReference>
<protein>
    <recommendedName>
        <fullName evidence="1">Segregation and condensation protein A</fullName>
    </recommendedName>
</protein>
<dbReference type="Proteomes" id="UP001056539">
    <property type="component" value="Chromosome"/>
</dbReference>
<evidence type="ECO:0000256" key="1">
    <source>
        <dbReference type="ARBA" id="ARBA00044777"/>
    </source>
</evidence>
<dbReference type="Gene3D" id="6.10.250.2410">
    <property type="match status" value="1"/>
</dbReference>
<name>A0AAX3BAE0_9SPIR</name>
<accession>A0AAX3BAE0</accession>
<sequence>MIGIIHRGYTLHLANFEGPLDLLLELIQENKLPISEVSLSAVTDQYLTYLRTMQIFNIDVASEFFVVAATLVYIKTRQLLPRMSTEEDEEMLSESELLERLKEYKQFRALARQLEKLAERGDVYYFRGYIPDPIEGKTHKVQVEKTLYVGDLLQCLYRYKGAFIRKPIPIKRREVRVEEKMEKIMEKVQREKMIRFSQIAMEEQSKIDKVASFLGGIELSFRQKVLLKQARVFTDIYIHLRETQGAAV</sequence>
<reference evidence="2" key="1">
    <citation type="submission" date="2021-04" db="EMBL/GenBank/DDBJ databases">
        <authorList>
            <person name="Postec A."/>
        </authorList>
    </citation>
    <scope>NUCLEOTIDE SEQUENCE</scope>
    <source>
        <strain evidence="2">F1F22</strain>
    </source>
</reference>
<dbReference type="EMBL" id="CP073355">
    <property type="protein sequence ID" value="URA09166.1"/>
    <property type="molecule type" value="Genomic_DNA"/>
</dbReference>
<dbReference type="InterPro" id="IPR023093">
    <property type="entry name" value="ScpA-like_C"/>
</dbReference>
<dbReference type="Pfam" id="PF02616">
    <property type="entry name" value="SMC_ScpA"/>
    <property type="match status" value="1"/>
</dbReference>
<evidence type="ECO:0000313" key="3">
    <source>
        <dbReference type="Proteomes" id="UP001056539"/>
    </source>
</evidence>
<dbReference type="KEGG" id="taqu:KDW03_06550"/>
<dbReference type="RefSeq" id="WP_271434292.1">
    <property type="nucleotide sequence ID" value="NZ_CP073355.1"/>
</dbReference>
<reference evidence="2" key="2">
    <citation type="submission" date="2022-06" db="EMBL/GenBank/DDBJ databases">
        <title>Thermospira aquatica gen. nov., sp. nov.</title>
        <authorList>
            <person name="Ben Ali Gam Z."/>
            <person name="Labat M."/>
        </authorList>
    </citation>
    <scope>NUCLEOTIDE SEQUENCE</scope>
    <source>
        <strain evidence="2">F1F22</strain>
    </source>
</reference>
<organism evidence="2 3">
    <name type="scientific">Thermospira aquatica</name>
    <dbReference type="NCBI Taxonomy" id="2828656"/>
    <lineage>
        <taxon>Bacteria</taxon>
        <taxon>Pseudomonadati</taxon>
        <taxon>Spirochaetota</taxon>
        <taxon>Spirochaetia</taxon>
        <taxon>Brevinematales</taxon>
        <taxon>Thermospiraceae</taxon>
        <taxon>Thermospira</taxon>
    </lineage>
</organism>
<dbReference type="PANTHER" id="PTHR33969">
    <property type="entry name" value="SEGREGATION AND CONDENSATION PROTEIN A"/>
    <property type="match status" value="1"/>
</dbReference>
<dbReference type="PANTHER" id="PTHR33969:SF2">
    <property type="entry name" value="SEGREGATION AND CONDENSATION PROTEIN A"/>
    <property type="match status" value="1"/>
</dbReference>